<evidence type="ECO:0000256" key="2">
    <source>
        <dbReference type="ARBA" id="ARBA00022490"/>
    </source>
</evidence>
<keyword evidence="7" id="KW-1185">Reference proteome</keyword>
<dbReference type="GO" id="GO:0005737">
    <property type="term" value="C:cytoplasm"/>
    <property type="evidence" value="ECO:0007669"/>
    <property type="project" value="UniProtKB-SubCell"/>
</dbReference>
<sequence>MAARFKHKVHRGKGAGLADDVLAEADLFPQFLGHAGFPEATDSLAYEPVQRLLAIGTSDGRVKVIGREGVECTFRHSSSQTATKHIQFLRGKGAILRITQEGDAQLWGVAEESVLDSIPCVDAVMAVAVMHNDPYVLLGCQSGDIQVAALVDASGEPAVGAREVRSISMTPYEVSAETLNAEGAVVTLAVHSQGEQHRLLAVHSESGACIWDLRYQTVLAKASNCTASSSEASGSDESISAEEVGNATAACWIGRHGTHFATGHERGDILIWGIPKAAVQDDTLPVAPMPASLLAKLRVVPEPALASAIRSLAFVSGGNGGQSRLLVFGGQGADQPDVLTLLPLKPAAAEGEAAHEAHSLPWFGAIKGFSLVSPEGSILESDDPAAIIVLTEGGQLMVHDLVSFTPVPLSLPFQELPPVTVSSFVASASETGPDGAVLPTTAPHGLTLDRLRGTRAHGASLTTSISKKGTAWRWRWVFAGGAPPQRPAGAAGACDLYLTGHRDGRVRVWDMTSNVPDLLATVPFDSGGAGGRLREVTALQVCTTSGLLVVGHEKGETRVYQFSASRQQVACCTLDRREAPSQSQLSQPPGFQCILLTSLHTGSITALALASRACWLAQGDDTGELAVLDLGQPAMLYRKQLTDQPLTALSFGLQAPQLAKTRSMSMDKGREADTGEARLSLFISTVDCSMLVVDAERGEGGGKEAWLRPKNTCQALSLTLLDAAGAPLPAFSGPAVLPWAANNAPPPAAQPEPESSRSTGDQQAQEAASTSTEEGAASRSGLTAADLELHQSQEAEQLPSMLSSNLAALSTKARSEAGADLASPAYTSRSALSAGAHKAESDASDEEFQDSSSASEDEDMLLAAAVAAVEAKEMEKKKGGKLKASKKNKARKAPEPTASQRHDEADKAALAKPAAGDKPGAKPVAATQAVGSPPDKKGVLGRWTSRQHVTSAPASDTGHAADLPVGGMPALNMARGPASQPGSNVSSPMNSAVSPSWGRAASSALSEQSEADGRASPCATHVLICTDNYLRLYSADGVRQGDRTTAKKAYMEETLGFAAAFQSCHGPGVACITRSANVVVYSLPGLERLAGASLSACLQFPWTWNGDSHLLARLHHICAAAPDGQLALVGPGGEVARLALVKGTQPPARPTSLYDWDLALAAAAAAKAVADASEREGQQQKQDFDASRMAMAPRAEAGRADSGDAALRAKGFGAFFTQVKDVATKVVDDANKEFSKVQQNLKHLPADLDKFGKDIMAKRNPFERPKPPPPPPLHELFAKELKLQSTDSPTSPTSPASTSARSSVSFKRPQGQPAVSSPTGKAEAPKGRSTLSEELEIDDFEQVAGPAESDPGRAELFRGASRPSGAGKPGMRTAAEIRAAYGRAPAKRANEVGSLMAENRDKLMERGEKLSRLQDKTDALENDAADFATMARKLAEQQTNRKWWQL</sequence>
<dbReference type="PROSITE" id="PS50892">
    <property type="entry name" value="V_SNARE"/>
    <property type="match status" value="1"/>
</dbReference>
<evidence type="ECO:0000256" key="3">
    <source>
        <dbReference type="PROSITE-ProRule" id="PRU00290"/>
    </source>
</evidence>
<dbReference type="CDD" id="cd15873">
    <property type="entry name" value="R-SNARE_STXBP5_6"/>
    <property type="match status" value="1"/>
</dbReference>
<feature type="compositionally biased region" description="Polar residues" evidence="4">
    <location>
        <begin position="980"/>
        <end position="994"/>
    </location>
</feature>
<keyword evidence="3" id="KW-0175">Coiled coil</keyword>
<comment type="caution">
    <text evidence="6">The sequence shown here is derived from an EMBL/GenBank/DDBJ whole genome shotgun (WGS) entry which is preliminary data.</text>
</comment>
<dbReference type="GO" id="GO:0019905">
    <property type="term" value="F:syntaxin binding"/>
    <property type="evidence" value="ECO:0007669"/>
    <property type="project" value="TreeGrafter"/>
</dbReference>
<dbReference type="SUPFAM" id="SSF50978">
    <property type="entry name" value="WD40 repeat-like"/>
    <property type="match status" value="1"/>
</dbReference>
<dbReference type="Proteomes" id="UP001489004">
    <property type="component" value="Unassembled WGS sequence"/>
</dbReference>
<dbReference type="GO" id="GO:0005886">
    <property type="term" value="C:plasma membrane"/>
    <property type="evidence" value="ECO:0007669"/>
    <property type="project" value="TreeGrafter"/>
</dbReference>
<evidence type="ECO:0000313" key="6">
    <source>
        <dbReference type="EMBL" id="KAK9811618.1"/>
    </source>
</evidence>
<dbReference type="SUPFAM" id="SSF58038">
    <property type="entry name" value="SNARE fusion complex"/>
    <property type="match status" value="1"/>
</dbReference>
<evidence type="ECO:0000256" key="1">
    <source>
        <dbReference type="ARBA" id="ARBA00004496"/>
    </source>
</evidence>
<dbReference type="InterPro" id="IPR036322">
    <property type="entry name" value="WD40_repeat_dom_sf"/>
</dbReference>
<reference evidence="6 7" key="1">
    <citation type="journal article" date="2024" name="Nat. Commun.">
        <title>Phylogenomics reveals the evolutionary origins of lichenization in chlorophyte algae.</title>
        <authorList>
            <person name="Puginier C."/>
            <person name="Libourel C."/>
            <person name="Otte J."/>
            <person name="Skaloud P."/>
            <person name="Haon M."/>
            <person name="Grisel S."/>
            <person name="Petersen M."/>
            <person name="Berrin J.G."/>
            <person name="Delaux P.M."/>
            <person name="Dal Grande F."/>
            <person name="Keller J."/>
        </authorList>
    </citation>
    <scope>NUCLEOTIDE SEQUENCE [LARGE SCALE GENOMIC DNA]</scope>
    <source>
        <strain evidence="6 7">SAG 2043</strain>
    </source>
</reference>
<name>A0AAW1PSK4_9CHLO</name>
<dbReference type="GO" id="GO:0005096">
    <property type="term" value="F:GTPase activator activity"/>
    <property type="evidence" value="ECO:0007669"/>
    <property type="project" value="TreeGrafter"/>
</dbReference>
<evidence type="ECO:0000259" key="5">
    <source>
        <dbReference type="PROSITE" id="PS50892"/>
    </source>
</evidence>
<comment type="subcellular location">
    <subcellularLocation>
        <location evidence="1">Cytoplasm</location>
    </subcellularLocation>
</comment>
<feature type="compositionally biased region" description="Basic residues" evidence="4">
    <location>
        <begin position="878"/>
        <end position="891"/>
    </location>
</feature>
<evidence type="ECO:0000313" key="7">
    <source>
        <dbReference type="Proteomes" id="UP001489004"/>
    </source>
</evidence>
<dbReference type="EMBL" id="JALJOR010000009">
    <property type="protein sequence ID" value="KAK9811618.1"/>
    <property type="molecule type" value="Genomic_DNA"/>
</dbReference>
<feature type="compositionally biased region" description="Polar residues" evidence="4">
    <location>
        <begin position="944"/>
        <end position="954"/>
    </location>
</feature>
<dbReference type="InterPro" id="IPR001388">
    <property type="entry name" value="Synaptobrevin-like"/>
</dbReference>
<evidence type="ECO:0000256" key="4">
    <source>
        <dbReference type="SAM" id="MobiDB-lite"/>
    </source>
</evidence>
<proteinExistence type="predicted"/>
<feature type="domain" description="V-SNARE coiled-coil homology" evidence="5">
    <location>
        <begin position="1381"/>
        <end position="1445"/>
    </location>
</feature>
<dbReference type="PANTHER" id="PTHR10241">
    <property type="entry name" value="LETHAL 2 GIANT LARVAE PROTEIN"/>
    <property type="match status" value="1"/>
</dbReference>
<keyword evidence="2" id="KW-0963">Cytoplasm</keyword>
<feature type="compositionally biased region" description="Low complexity" evidence="4">
    <location>
        <begin position="762"/>
        <end position="778"/>
    </location>
</feature>
<protein>
    <recommendedName>
        <fullName evidence="5">V-SNARE coiled-coil homology domain-containing protein</fullName>
    </recommendedName>
</protein>
<feature type="region of interest" description="Disordered" evidence="4">
    <location>
        <begin position="741"/>
        <end position="780"/>
    </location>
</feature>
<accession>A0AAW1PSK4</accession>
<organism evidence="6 7">
    <name type="scientific">[Myrmecia] bisecta</name>
    <dbReference type="NCBI Taxonomy" id="41462"/>
    <lineage>
        <taxon>Eukaryota</taxon>
        <taxon>Viridiplantae</taxon>
        <taxon>Chlorophyta</taxon>
        <taxon>core chlorophytes</taxon>
        <taxon>Trebouxiophyceae</taxon>
        <taxon>Trebouxiales</taxon>
        <taxon>Trebouxiaceae</taxon>
        <taxon>Myrmecia</taxon>
    </lineage>
</organism>
<feature type="compositionally biased region" description="Basic and acidic residues" evidence="4">
    <location>
        <begin position="900"/>
        <end position="909"/>
    </location>
</feature>
<dbReference type="GO" id="GO:0006887">
    <property type="term" value="P:exocytosis"/>
    <property type="evidence" value="ECO:0007669"/>
    <property type="project" value="TreeGrafter"/>
</dbReference>
<dbReference type="GO" id="GO:0045159">
    <property type="term" value="F:myosin II binding"/>
    <property type="evidence" value="ECO:0007669"/>
    <property type="project" value="TreeGrafter"/>
</dbReference>
<feature type="region of interest" description="Disordered" evidence="4">
    <location>
        <begin position="871"/>
        <end position="1005"/>
    </location>
</feature>
<dbReference type="PRINTS" id="PR00219">
    <property type="entry name" value="SYNAPTOBREVN"/>
</dbReference>
<dbReference type="Gene3D" id="2.130.10.10">
    <property type="entry name" value="YVTN repeat-like/Quinoprotein amine dehydrogenase"/>
    <property type="match status" value="2"/>
</dbReference>
<feature type="region of interest" description="Disordered" evidence="4">
    <location>
        <begin position="1282"/>
        <end position="1371"/>
    </location>
</feature>
<feature type="compositionally biased region" description="Acidic residues" evidence="4">
    <location>
        <begin position="842"/>
        <end position="859"/>
    </location>
</feature>
<dbReference type="GO" id="GO:0006893">
    <property type="term" value="P:Golgi to plasma membrane transport"/>
    <property type="evidence" value="ECO:0007669"/>
    <property type="project" value="TreeGrafter"/>
</dbReference>
<dbReference type="Gene3D" id="1.20.5.110">
    <property type="match status" value="1"/>
</dbReference>
<feature type="region of interest" description="Disordered" evidence="4">
    <location>
        <begin position="833"/>
        <end position="859"/>
    </location>
</feature>
<dbReference type="SUPFAM" id="SSF75011">
    <property type="entry name" value="3-carboxy-cis,cis-mucoante lactonizing enzyme"/>
    <property type="match status" value="1"/>
</dbReference>
<dbReference type="PANTHER" id="PTHR10241:SF25">
    <property type="entry name" value="TOMOSYN, ISOFORM C"/>
    <property type="match status" value="1"/>
</dbReference>
<feature type="compositionally biased region" description="Low complexity" evidence="4">
    <location>
        <begin position="1285"/>
        <end position="1305"/>
    </location>
</feature>
<feature type="compositionally biased region" description="Low complexity" evidence="4">
    <location>
        <begin position="910"/>
        <end position="926"/>
    </location>
</feature>
<dbReference type="InterPro" id="IPR042855">
    <property type="entry name" value="V_SNARE_CC"/>
</dbReference>
<dbReference type="Pfam" id="PF00957">
    <property type="entry name" value="Synaptobrevin"/>
    <property type="match status" value="1"/>
</dbReference>
<dbReference type="InterPro" id="IPR015943">
    <property type="entry name" value="WD40/YVTN_repeat-like_dom_sf"/>
</dbReference>
<gene>
    <name evidence="6" type="ORF">WJX72_007037</name>
</gene>